<sequence>MEKRPNAQDYDRLLLNDIPLIDVRAPGRVRSGSNARCP</sequence>
<dbReference type="AlphaFoldDB" id="A0A2X3JAA4"/>
<protein>
    <recommendedName>
        <fullName evidence="3">tRNA 2-selenouridine synthase</fullName>
    </recommendedName>
</protein>
<evidence type="ECO:0008006" key="3">
    <source>
        <dbReference type="Google" id="ProtNLM"/>
    </source>
</evidence>
<evidence type="ECO:0000313" key="2">
    <source>
        <dbReference type="Proteomes" id="UP000251197"/>
    </source>
</evidence>
<reference evidence="1 2" key="1">
    <citation type="submission" date="2018-06" db="EMBL/GenBank/DDBJ databases">
        <authorList>
            <consortium name="Pathogen Informatics"/>
            <person name="Doyle S."/>
        </authorList>
    </citation>
    <scope>NUCLEOTIDE SEQUENCE [LARGE SCALE GENOMIC DNA]</scope>
    <source>
        <strain evidence="1 2">NCTC12120</strain>
    </source>
</reference>
<dbReference type="EMBL" id="UAVU01000008">
    <property type="protein sequence ID" value="SQC91765.1"/>
    <property type="molecule type" value="Genomic_DNA"/>
</dbReference>
<dbReference type="Proteomes" id="UP000251197">
    <property type="component" value="Unassembled WGS sequence"/>
</dbReference>
<accession>A0A2X3JAA4</accession>
<organism evidence="1 2">
    <name type="scientific">Cedecea neteri</name>
    <dbReference type="NCBI Taxonomy" id="158822"/>
    <lineage>
        <taxon>Bacteria</taxon>
        <taxon>Pseudomonadati</taxon>
        <taxon>Pseudomonadota</taxon>
        <taxon>Gammaproteobacteria</taxon>
        <taxon>Enterobacterales</taxon>
        <taxon>Enterobacteriaceae</taxon>
        <taxon>Cedecea</taxon>
    </lineage>
</organism>
<proteinExistence type="predicted"/>
<gene>
    <name evidence="1" type="ORF">NCTC12120_04939</name>
</gene>
<name>A0A2X3JAA4_9ENTR</name>
<evidence type="ECO:0000313" key="1">
    <source>
        <dbReference type="EMBL" id="SQC91765.1"/>
    </source>
</evidence>